<dbReference type="EMBL" id="SODV01000001">
    <property type="protein sequence ID" value="TDW99326.1"/>
    <property type="molecule type" value="Genomic_DNA"/>
</dbReference>
<dbReference type="Gene3D" id="2.50.20.10">
    <property type="entry name" value="Lipoprotein localisation LolA/LolB/LppX"/>
    <property type="match status" value="1"/>
</dbReference>
<feature type="signal peptide" evidence="1">
    <location>
        <begin position="1"/>
        <end position="22"/>
    </location>
</feature>
<feature type="chain" id="PRO_5020702231" description="Outer membrane lipoprotein-sorting protein" evidence="1">
    <location>
        <begin position="23"/>
        <end position="240"/>
    </location>
</feature>
<organism evidence="2 3">
    <name type="scientific">Dinghuibacter silviterrae</name>
    <dbReference type="NCBI Taxonomy" id="1539049"/>
    <lineage>
        <taxon>Bacteria</taxon>
        <taxon>Pseudomonadati</taxon>
        <taxon>Bacteroidota</taxon>
        <taxon>Chitinophagia</taxon>
        <taxon>Chitinophagales</taxon>
        <taxon>Chitinophagaceae</taxon>
        <taxon>Dinghuibacter</taxon>
    </lineage>
</organism>
<evidence type="ECO:0000313" key="3">
    <source>
        <dbReference type="Proteomes" id="UP000294498"/>
    </source>
</evidence>
<dbReference type="AlphaFoldDB" id="A0A4R8DPV4"/>
<evidence type="ECO:0008006" key="4">
    <source>
        <dbReference type="Google" id="ProtNLM"/>
    </source>
</evidence>
<dbReference type="OrthoDB" id="128937at2"/>
<gene>
    <name evidence="2" type="ORF">EDB95_0335</name>
</gene>
<dbReference type="Proteomes" id="UP000294498">
    <property type="component" value="Unassembled WGS sequence"/>
</dbReference>
<protein>
    <recommendedName>
        <fullName evidence="4">Outer membrane lipoprotein-sorting protein</fullName>
    </recommendedName>
</protein>
<sequence length="240" mass="26254">MQFTKRIFLAAALSLIGASSFAQDVNDVINKNIEAMGGKDKLSKLLTVYEENTTTVMGNDLNSKVWVVNGQGMRAEVEVMGSTIITVMTKDTGWMVNPMTGNSDPQPIPTEQVKQSAARMDLRGQFLNYAANGYAATLVGKEQLAGKDNYKVKLTKSGEGDLLFYIDATTYYVSKMITTVKTNGEDVTSEVAFADYKTTPEGYIFPYTTTISNPQAGEIKSVITKVVPNQTVDPKIFQKP</sequence>
<evidence type="ECO:0000313" key="2">
    <source>
        <dbReference type="EMBL" id="TDW99326.1"/>
    </source>
</evidence>
<proteinExistence type="predicted"/>
<reference evidence="2 3" key="1">
    <citation type="submission" date="2019-03" db="EMBL/GenBank/DDBJ databases">
        <title>Genomic Encyclopedia of Type Strains, Phase IV (KMG-IV): sequencing the most valuable type-strain genomes for metagenomic binning, comparative biology and taxonomic classification.</title>
        <authorList>
            <person name="Goeker M."/>
        </authorList>
    </citation>
    <scope>NUCLEOTIDE SEQUENCE [LARGE SCALE GENOMIC DNA]</scope>
    <source>
        <strain evidence="2 3">DSM 100059</strain>
    </source>
</reference>
<evidence type="ECO:0000256" key="1">
    <source>
        <dbReference type="SAM" id="SignalP"/>
    </source>
</evidence>
<keyword evidence="1" id="KW-0732">Signal</keyword>
<dbReference type="RefSeq" id="WP_133989922.1">
    <property type="nucleotide sequence ID" value="NZ_SODV01000001.1"/>
</dbReference>
<comment type="caution">
    <text evidence="2">The sequence shown here is derived from an EMBL/GenBank/DDBJ whole genome shotgun (WGS) entry which is preliminary data.</text>
</comment>
<keyword evidence="3" id="KW-1185">Reference proteome</keyword>
<name>A0A4R8DPV4_9BACT</name>
<accession>A0A4R8DPV4</accession>